<dbReference type="Pfam" id="PF06097">
    <property type="entry name" value="DUF945"/>
    <property type="match status" value="1"/>
</dbReference>
<organism evidence="2 3">
    <name type="scientific">Massilia violaceinigra</name>
    <dbReference type="NCBI Taxonomy" id="2045208"/>
    <lineage>
        <taxon>Bacteria</taxon>
        <taxon>Pseudomonadati</taxon>
        <taxon>Pseudomonadota</taxon>
        <taxon>Betaproteobacteria</taxon>
        <taxon>Burkholderiales</taxon>
        <taxon>Oxalobacteraceae</taxon>
        <taxon>Telluria group</taxon>
        <taxon>Massilia</taxon>
    </lineage>
</organism>
<evidence type="ECO:0000313" key="2">
    <source>
        <dbReference type="EMBL" id="ATQ74480.1"/>
    </source>
</evidence>
<keyword evidence="3" id="KW-1185">Reference proteome</keyword>
<proteinExistence type="predicted"/>
<gene>
    <name evidence="2" type="ORF">CR152_08105</name>
</gene>
<accession>A0A2D2DHL9</accession>
<sequence length="454" mass="48932">MTSKVICLIMLNINYLSMNPVKKLLLCTALLTSFPAFAAERPAADKVPVAKIESNMVEAVAAAADELERNFYWAKGNPIPIFDKLAVFEFSAPTAAKLKTVFGSARPYSVTRAPAAAGMVGFDIALPAHSYADLNEQNWSWDALKINVVTDEAGRTLTGTGAWPRLTANLKSADVVVNDMTLQSSQRRNNDDVWLGTARADVKSIDVTGKDKPVVMKMEGLSVTSEVSENGKDYDIGSDFGIRLITVMDEKIDDMRMSFRMTKLDMMSLEQLSKAMQKTTKPGAEPDLAAIGPQLKAFAKGMAARGTAIELTEMSAGYRGHRALMKGHLTLGKTVDKDFNSTAALMKKLDGRFEMRVPVALVTAIARNVAQNQATKKGETPSTELLDSTAKSLADMAVDKATADGYARLDDGVLVSMVEFKAGKLTVNGKAIALPTDSKKPAAGAKKPAKRRAK</sequence>
<evidence type="ECO:0000256" key="1">
    <source>
        <dbReference type="SAM" id="SignalP"/>
    </source>
</evidence>
<keyword evidence="1" id="KW-0732">Signal</keyword>
<reference evidence="2" key="1">
    <citation type="submission" date="2017-10" db="EMBL/GenBank/DDBJ databases">
        <title>Massilia psychrophilum sp. nov., a novel purple-pigmented bacterium isolated from Tianshan glacier, Xinjiang Municipality, China.</title>
        <authorList>
            <person name="Wang H."/>
        </authorList>
    </citation>
    <scope>NUCLEOTIDE SEQUENCE [LARGE SCALE GENOMIC DNA]</scope>
    <source>
        <strain evidence="2">B2</strain>
    </source>
</reference>
<dbReference type="InterPro" id="IPR010352">
    <property type="entry name" value="DUF945"/>
</dbReference>
<protein>
    <recommendedName>
        <fullName evidence="4">DUF945 domain-containing protein</fullName>
    </recommendedName>
</protein>
<dbReference type="KEGG" id="mass:CR152_08105"/>
<dbReference type="AlphaFoldDB" id="A0A2D2DHL9"/>
<evidence type="ECO:0000313" key="3">
    <source>
        <dbReference type="Proteomes" id="UP000229897"/>
    </source>
</evidence>
<dbReference type="Proteomes" id="UP000229897">
    <property type="component" value="Chromosome"/>
</dbReference>
<feature type="chain" id="PRO_5013682615" description="DUF945 domain-containing protein" evidence="1">
    <location>
        <begin position="39"/>
        <end position="454"/>
    </location>
</feature>
<evidence type="ECO:0008006" key="4">
    <source>
        <dbReference type="Google" id="ProtNLM"/>
    </source>
</evidence>
<feature type="signal peptide" evidence="1">
    <location>
        <begin position="1"/>
        <end position="38"/>
    </location>
</feature>
<name>A0A2D2DHL9_9BURK</name>
<dbReference type="EMBL" id="CP024608">
    <property type="protein sequence ID" value="ATQ74480.1"/>
    <property type="molecule type" value="Genomic_DNA"/>
</dbReference>